<dbReference type="STRING" id="109280.ENSHCOP00000004240"/>
<dbReference type="SUPFAM" id="SSF48726">
    <property type="entry name" value="Immunoglobulin"/>
    <property type="match status" value="1"/>
</dbReference>
<evidence type="ECO:0000256" key="4">
    <source>
        <dbReference type="ARBA" id="ARBA00023180"/>
    </source>
</evidence>
<evidence type="ECO:0000256" key="8">
    <source>
        <dbReference type="SAM" id="SignalP"/>
    </source>
</evidence>
<reference evidence="10" key="2">
    <citation type="submission" date="2025-09" db="UniProtKB">
        <authorList>
            <consortium name="Ensembl"/>
        </authorList>
    </citation>
    <scope>IDENTIFICATION</scope>
</reference>
<name>A0A3Q2XIE1_HIPCM</name>
<keyword evidence="4" id="KW-0325">Glycoprotein</keyword>
<dbReference type="GeneID" id="109528532"/>
<keyword evidence="2 8" id="KW-0732">Signal</keyword>
<evidence type="ECO:0000313" key="11">
    <source>
        <dbReference type="Proteomes" id="UP000264820"/>
    </source>
</evidence>
<sequence>MQVCLSVIPVILATCTATKVYKKVGDDVVLRPDAVPDTSPLTSILWKHGYDIAIQWDTEGVEAFRQFKDRATLNNVNGELTIMGLTQNDSGTYTPEINFVSATQTHLAVILPVPQPTVLTSCDDERTICTLTCAGNTTGAKPVTYTWKFGDSVETNSSMKHIIQKDTSSAGEFMCELQNPVSIKSSLSTRSPFFTESEAGLKVNTGLTVFICLLTVVVVLVLFHKFRTGMWFFQKAFMPWEADFWRKEERQYGDANESNGTTTHPEKAQAGEETPMT</sequence>
<dbReference type="PROSITE" id="PS50835">
    <property type="entry name" value="IG_LIKE"/>
    <property type="match status" value="1"/>
</dbReference>
<accession>A0A3Q2XIE1</accession>
<reference evidence="10" key="1">
    <citation type="submission" date="2025-08" db="UniProtKB">
        <authorList>
            <consortium name="Ensembl"/>
        </authorList>
    </citation>
    <scope>IDENTIFICATION</scope>
</reference>
<keyword evidence="7" id="KW-0812">Transmembrane</keyword>
<dbReference type="Gene3D" id="2.60.40.10">
    <property type="entry name" value="Immunoglobulins"/>
    <property type="match status" value="2"/>
</dbReference>
<keyword evidence="3 7" id="KW-0472">Membrane</keyword>
<proteinExistence type="predicted"/>
<evidence type="ECO:0000256" key="2">
    <source>
        <dbReference type="ARBA" id="ARBA00022729"/>
    </source>
</evidence>
<dbReference type="InterPro" id="IPR013151">
    <property type="entry name" value="Immunoglobulin_dom"/>
</dbReference>
<evidence type="ECO:0000256" key="6">
    <source>
        <dbReference type="SAM" id="MobiDB-lite"/>
    </source>
</evidence>
<evidence type="ECO:0000256" key="1">
    <source>
        <dbReference type="ARBA" id="ARBA00004370"/>
    </source>
</evidence>
<dbReference type="OrthoDB" id="9427418at2759"/>
<dbReference type="PANTHER" id="PTHR12080:SF125">
    <property type="entry name" value="CD48 ANTIGEN-LIKE"/>
    <property type="match status" value="1"/>
</dbReference>
<dbReference type="InterPro" id="IPR036179">
    <property type="entry name" value="Ig-like_dom_sf"/>
</dbReference>
<feature type="region of interest" description="Disordered" evidence="6">
    <location>
        <begin position="251"/>
        <end position="277"/>
    </location>
</feature>
<evidence type="ECO:0000256" key="3">
    <source>
        <dbReference type="ARBA" id="ARBA00023136"/>
    </source>
</evidence>
<organism evidence="10 11">
    <name type="scientific">Hippocampus comes</name>
    <name type="common">Tiger tail seahorse</name>
    <dbReference type="NCBI Taxonomy" id="109280"/>
    <lineage>
        <taxon>Eukaryota</taxon>
        <taxon>Metazoa</taxon>
        <taxon>Chordata</taxon>
        <taxon>Craniata</taxon>
        <taxon>Vertebrata</taxon>
        <taxon>Euteleostomi</taxon>
        <taxon>Actinopterygii</taxon>
        <taxon>Neopterygii</taxon>
        <taxon>Teleostei</taxon>
        <taxon>Neoteleostei</taxon>
        <taxon>Acanthomorphata</taxon>
        <taxon>Syngnathiaria</taxon>
        <taxon>Syngnathiformes</taxon>
        <taxon>Syngnathoidei</taxon>
        <taxon>Syngnathidae</taxon>
        <taxon>Hippocampus</taxon>
    </lineage>
</organism>
<evidence type="ECO:0000256" key="5">
    <source>
        <dbReference type="ARBA" id="ARBA00023319"/>
    </source>
</evidence>
<dbReference type="RefSeq" id="XP_019746810.1">
    <property type="nucleotide sequence ID" value="XM_019891251.1"/>
</dbReference>
<evidence type="ECO:0000256" key="7">
    <source>
        <dbReference type="SAM" id="Phobius"/>
    </source>
</evidence>
<dbReference type="Proteomes" id="UP000264820">
    <property type="component" value="Unplaced"/>
</dbReference>
<comment type="subcellular location">
    <subcellularLocation>
        <location evidence="1">Membrane</location>
    </subcellularLocation>
</comment>
<keyword evidence="5" id="KW-0393">Immunoglobulin domain</keyword>
<dbReference type="AlphaFoldDB" id="A0A3Q2XIE1"/>
<dbReference type="GeneTree" id="ENSGT00610000086518"/>
<dbReference type="PANTHER" id="PTHR12080">
    <property type="entry name" value="SIGNALING LYMPHOCYTIC ACTIVATION MOLECULE"/>
    <property type="match status" value="1"/>
</dbReference>
<protein>
    <submittedName>
        <fullName evidence="10">Carcinoembryonic antigen-related cell adhesion molecule 21-like</fullName>
    </submittedName>
</protein>
<dbReference type="GO" id="GO:0016020">
    <property type="term" value="C:membrane"/>
    <property type="evidence" value="ECO:0007669"/>
    <property type="project" value="UniProtKB-SubCell"/>
</dbReference>
<dbReference type="Pfam" id="PF00047">
    <property type="entry name" value="ig"/>
    <property type="match status" value="1"/>
</dbReference>
<dbReference type="InterPro" id="IPR007110">
    <property type="entry name" value="Ig-like_dom"/>
</dbReference>
<keyword evidence="11" id="KW-1185">Reference proteome</keyword>
<dbReference type="InterPro" id="IPR015631">
    <property type="entry name" value="CD2/SLAM_rcpt"/>
</dbReference>
<feature type="transmembrane region" description="Helical" evidence="7">
    <location>
        <begin position="203"/>
        <end position="223"/>
    </location>
</feature>
<dbReference type="OMA" id="FYQKESM"/>
<dbReference type="KEGG" id="hcq:109528532"/>
<keyword evidence="7" id="KW-1133">Transmembrane helix</keyword>
<feature type="chain" id="PRO_5018714500" evidence="8">
    <location>
        <begin position="18"/>
        <end position="277"/>
    </location>
</feature>
<dbReference type="InterPro" id="IPR013783">
    <property type="entry name" value="Ig-like_fold"/>
</dbReference>
<feature type="domain" description="Ig-like" evidence="9">
    <location>
        <begin position="114"/>
        <end position="188"/>
    </location>
</feature>
<evidence type="ECO:0000259" key="9">
    <source>
        <dbReference type="PROSITE" id="PS50835"/>
    </source>
</evidence>
<evidence type="ECO:0000313" key="10">
    <source>
        <dbReference type="Ensembl" id="ENSHCOP00000004240.1"/>
    </source>
</evidence>
<feature type="signal peptide" evidence="8">
    <location>
        <begin position="1"/>
        <end position="17"/>
    </location>
</feature>
<dbReference type="Ensembl" id="ENSHCOT00000007372.1">
    <property type="protein sequence ID" value="ENSHCOP00000004240.1"/>
    <property type="gene ID" value="ENSHCOG00000005658.1"/>
</dbReference>